<evidence type="ECO:0000313" key="1">
    <source>
        <dbReference type="EMBL" id="KAH7945670.1"/>
    </source>
</evidence>
<accession>A0ACB8CLE9</accession>
<sequence length="97" mass="10895">MDQHETQVDLNPAPTTSATDQVPSTDVIGATATITLPQLADSASWFIHAEYKFRSHRVTSEVRKYELLLEALPLQAMAEIRDILVQPRDETPYTTIK</sequence>
<gene>
    <name evidence="1" type="ORF">HPB49_013716</name>
</gene>
<name>A0ACB8CLE9_DERSI</name>
<reference evidence="1" key="1">
    <citation type="submission" date="2020-05" db="EMBL/GenBank/DDBJ databases">
        <title>Large-scale comparative analyses of tick genomes elucidate their genetic diversity and vector capacities.</title>
        <authorList>
            <person name="Jia N."/>
            <person name="Wang J."/>
            <person name="Shi W."/>
            <person name="Du L."/>
            <person name="Sun Y."/>
            <person name="Zhan W."/>
            <person name="Jiang J."/>
            <person name="Wang Q."/>
            <person name="Zhang B."/>
            <person name="Ji P."/>
            <person name="Sakyi L.B."/>
            <person name="Cui X."/>
            <person name="Yuan T."/>
            <person name="Jiang B."/>
            <person name="Yang W."/>
            <person name="Lam T.T.-Y."/>
            <person name="Chang Q."/>
            <person name="Ding S."/>
            <person name="Wang X."/>
            <person name="Zhu J."/>
            <person name="Ruan X."/>
            <person name="Zhao L."/>
            <person name="Wei J."/>
            <person name="Que T."/>
            <person name="Du C."/>
            <person name="Cheng J."/>
            <person name="Dai P."/>
            <person name="Han X."/>
            <person name="Huang E."/>
            <person name="Gao Y."/>
            <person name="Liu J."/>
            <person name="Shao H."/>
            <person name="Ye R."/>
            <person name="Li L."/>
            <person name="Wei W."/>
            <person name="Wang X."/>
            <person name="Wang C."/>
            <person name="Yang T."/>
            <person name="Huo Q."/>
            <person name="Li W."/>
            <person name="Guo W."/>
            <person name="Chen H."/>
            <person name="Zhou L."/>
            <person name="Ni X."/>
            <person name="Tian J."/>
            <person name="Zhou Y."/>
            <person name="Sheng Y."/>
            <person name="Liu T."/>
            <person name="Pan Y."/>
            <person name="Xia L."/>
            <person name="Li J."/>
            <person name="Zhao F."/>
            <person name="Cao W."/>
        </authorList>
    </citation>
    <scope>NUCLEOTIDE SEQUENCE</scope>
    <source>
        <strain evidence="1">Dsil-2018</strain>
    </source>
</reference>
<organism evidence="1 2">
    <name type="scientific">Dermacentor silvarum</name>
    <name type="common">Tick</name>
    <dbReference type="NCBI Taxonomy" id="543639"/>
    <lineage>
        <taxon>Eukaryota</taxon>
        <taxon>Metazoa</taxon>
        <taxon>Ecdysozoa</taxon>
        <taxon>Arthropoda</taxon>
        <taxon>Chelicerata</taxon>
        <taxon>Arachnida</taxon>
        <taxon>Acari</taxon>
        <taxon>Parasitiformes</taxon>
        <taxon>Ixodida</taxon>
        <taxon>Ixodoidea</taxon>
        <taxon>Ixodidae</taxon>
        <taxon>Rhipicephalinae</taxon>
        <taxon>Dermacentor</taxon>
    </lineage>
</organism>
<keyword evidence="2" id="KW-1185">Reference proteome</keyword>
<dbReference type="EMBL" id="CM023475">
    <property type="protein sequence ID" value="KAH7945670.1"/>
    <property type="molecule type" value="Genomic_DNA"/>
</dbReference>
<protein>
    <submittedName>
        <fullName evidence="1">Uncharacterized protein</fullName>
    </submittedName>
</protein>
<evidence type="ECO:0000313" key="2">
    <source>
        <dbReference type="Proteomes" id="UP000821865"/>
    </source>
</evidence>
<proteinExistence type="predicted"/>
<dbReference type="Proteomes" id="UP000821865">
    <property type="component" value="Chromosome 6"/>
</dbReference>
<comment type="caution">
    <text evidence="1">The sequence shown here is derived from an EMBL/GenBank/DDBJ whole genome shotgun (WGS) entry which is preliminary data.</text>
</comment>